<gene>
    <name evidence="10" type="ORF">DOFOFD_10430</name>
</gene>
<dbReference type="PRINTS" id="PR00368">
    <property type="entry name" value="FADPNR"/>
</dbReference>
<dbReference type="PROSITE" id="PS51296">
    <property type="entry name" value="RIESKE"/>
    <property type="match status" value="1"/>
</dbReference>
<sequence>MSEVRKSWVKVAAFDTLEENIPKAVKLDDTPLILLRIADGVRAFAGKCPHKGAPMEKGVVCSLTNFTHALVCPWHKAVFSVENGRRIAPPALDPLERYEAMVRGGDVYVSVKPKALPQPTPMRQHEHVAIAGAGAAALAACVTLRESGFEGRITMISPEERKPYDRTALSKSTLAAAPEDIEIPPLRDENWYTEHRVDLVHDKIVRFDYETRTLELKKGDAITAEHVLLATGSAAKQLDIPGIGFEGVYTLRSAADALAIAGQLGDKVAAVIIGSGFIGMEAAAALRKRGVGVTVVSRTEFPFEKQFGPDIASSLRRLHEDHGTAFIPKRNVVKIRGKGRVDWVELDDGTRLTASVVLVGAGAEPELHYIDGLPRNPRNGGLDVDHHMSLGNDVFAAGDIASVPFGEKRYRIEHWRTAQSQGQIAARAMLGLPVEELTTPYFWTQQYDQKLEWVGWPGEDYDHIEIDGDVDNFKFIARLEKKGKLVGVIGSKHPKEMGRIAVRFDEA</sequence>
<dbReference type="RefSeq" id="WP_394820242.1">
    <property type="nucleotide sequence ID" value="NZ_JAWJZY010000005.1"/>
</dbReference>
<keyword evidence="11" id="KW-1185">Reference proteome</keyword>
<keyword evidence="3" id="KW-0001">2Fe-2S</keyword>
<keyword evidence="6" id="KW-0560">Oxidoreductase</keyword>
<reference evidence="10 11" key="1">
    <citation type="submission" date="2023-10" db="EMBL/GenBank/DDBJ databases">
        <title>Sorlinia euscelidii gen. nov., sp. nov., an acetic acid bacteria isolated from the gut of Euscelidius variegatus emitter.</title>
        <authorList>
            <person name="Michoud G."/>
            <person name="Marasco R."/>
            <person name="Seferji K."/>
            <person name="Gonella E."/>
            <person name="Garuglieri E."/>
            <person name="Alma A."/>
            <person name="Mapelli F."/>
            <person name="Borin S."/>
            <person name="Daffonchio D."/>
            <person name="Crotti E."/>
        </authorList>
    </citation>
    <scope>NUCLEOTIDE SEQUENCE [LARGE SCALE GENOMIC DNA]</scope>
    <source>
        <strain evidence="10 11">EV16P</strain>
    </source>
</reference>
<dbReference type="InterPro" id="IPR016156">
    <property type="entry name" value="FAD/NAD-linked_Rdtase_dimer_sf"/>
</dbReference>
<keyword evidence="8" id="KW-0411">Iron-sulfur</keyword>
<evidence type="ECO:0000259" key="9">
    <source>
        <dbReference type="PROSITE" id="PS51296"/>
    </source>
</evidence>
<evidence type="ECO:0000256" key="7">
    <source>
        <dbReference type="ARBA" id="ARBA00023004"/>
    </source>
</evidence>
<evidence type="ECO:0000256" key="3">
    <source>
        <dbReference type="ARBA" id="ARBA00022714"/>
    </source>
</evidence>
<dbReference type="Gene3D" id="2.102.10.10">
    <property type="entry name" value="Rieske [2Fe-2S] iron-sulphur domain"/>
    <property type="match status" value="1"/>
</dbReference>
<dbReference type="Pfam" id="PF07992">
    <property type="entry name" value="Pyr_redox_2"/>
    <property type="match status" value="1"/>
</dbReference>
<keyword evidence="7" id="KW-0408">Iron</keyword>
<dbReference type="EMBL" id="JAWJZY010000005">
    <property type="protein sequence ID" value="MEE8659420.1"/>
    <property type="molecule type" value="Genomic_DNA"/>
</dbReference>
<dbReference type="SUPFAM" id="SSF55424">
    <property type="entry name" value="FAD/NAD-linked reductases, dimerisation (C-terminal) domain"/>
    <property type="match status" value="1"/>
</dbReference>
<evidence type="ECO:0000256" key="6">
    <source>
        <dbReference type="ARBA" id="ARBA00023002"/>
    </source>
</evidence>
<name>A0ABU7U3J7_9PROT</name>
<dbReference type="Gene3D" id="3.30.390.30">
    <property type="match status" value="1"/>
</dbReference>
<dbReference type="InterPro" id="IPR036188">
    <property type="entry name" value="FAD/NAD-bd_sf"/>
</dbReference>
<proteinExistence type="predicted"/>
<evidence type="ECO:0000256" key="5">
    <source>
        <dbReference type="ARBA" id="ARBA00022827"/>
    </source>
</evidence>
<dbReference type="Proteomes" id="UP001312908">
    <property type="component" value="Unassembled WGS sequence"/>
</dbReference>
<dbReference type="PANTHER" id="PTHR43557">
    <property type="entry name" value="APOPTOSIS-INDUCING FACTOR 1"/>
    <property type="match status" value="1"/>
</dbReference>
<evidence type="ECO:0000256" key="4">
    <source>
        <dbReference type="ARBA" id="ARBA00022723"/>
    </source>
</evidence>
<keyword evidence="4" id="KW-0479">Metal-binding</keyword>
<dbReference type="InterPro" id="IPR017941">
    <property type="entry name" value="Rieske_2Fe-2S"/>
</dbReference>
<keyword evidence="2" id="KW-0285">Flavoprotein</keyword>
<evidence type="ECO:0000313" key="11">
    <source>
        <dbReference type="Proteomes" id="UP001312908"/>
    </source>
</evidence>
<dbReference type="InterPro" id="IPR023753">
    <property type="entry name" value="FAD/NAD-binding_dom"/>
</dbReference>
<accession>A0ABU7U3J7</accession>
<organism evidence="10 11">
    <name type="scientific">Sorlinia euscelidii</name>
    <dbReference type="NCBI Taxonomy" id="3081148"/>
    <lineage>
        <taxon>Bacteria</taxon>
        <taxon>Pseudomonadati</taxon>
        <taxon>Pseudomonadota</taxon>
        <taxon>Alphaproteobacteria</taxon>
        <taxon>Acetobacterales</taxon>
        <taxon>Acetobacteraceae</taxon>
        <taxon>Sorlinia</taxon>
    </lineage>
</organism>
<evidence type="ECO:0000256" key="2">
    <source>
        <dbReference type="ARBA" id="ARBA00022630"/>
    </source>
</evidence>
<evidence type="ECO:0000256" key="1">
    <source>
        <dbReference type="ARBA" id="ARBA00001974"/>
    </source>
</evidence>
<comment type="cofactor">
    <cofactor evidence="1">
        <name>FAD</name>
        <dbReference type="ChEBI" id="CHEBI:57692"/>
    </cofactor>
</comment>
<dbReference type="PRINTS" id="PR00411">
    <property type="entry name" value="PNDRDTASEI"/>
</dbReference>
<comment type="caution">
    <text evidence="10">The sequence shown here is derived from an EMBL/GenBank/DDBJ whole genome shotgun (WGS) entry which is preliminary data.</text>
</comment>
<dbReference type="Gene3D" id="3.50.50.60">
    <property type="entry name" value="FAD/NAD(P)-binding domain"/>
    <property type="match status" value="2"/>
</dbReference>
<dbReference type="PANTHER" id="PTHR43557:SF2">
    <property type="entry name" value="RIESKE DOMAIN-CONTAINING PROTEIN-RELATED"/>
    <property type="match status" value="1"/>
</dbReference>
<dbReference type="InterPro" id="IPR050446">
    <property type="entry name" value="FAD-oxidoreductase/Apoptosis"/>
</dbReference>
<evidence type="ECO:0000256" key="8">
    <source>
        <dbReference type="ARBA" id="ARBA00023014"/>
    </source>
</evidence>
<feature type="domain" description="Rieske" evidence="9">
    <location>
        <begin position="8"/>
        <end position="109"/>
    </location>
</feature>
<dbReference type="SUPFAM" id="SSF51905">
    <property type="entry name" value="FAD/NAD(P)-binding domain"/>
    <property type="match status" value="2"/>
</dbReference>
<protein>
    <submittedName>
        <fullName evidence="10">Rieske domain-containing protein</fullName>
    </submittedName>
</protein>
<dbReference type="SUPFAM" id="SSF50022">
    <property type="entry name" value="ISP domain"/>
    <property type="match status" value="1"/>
</dbReference>
<keyword evidence="5" id="KW-0274">FAD</keyword>
<dbReference type="InterPro" id="IPR036922">
    <property type="entry name" value="Rieske_2Fe-2S_sf"/>
</dbReference>
<evidence type="ECO:0000313" key="10">
    <source>
        <dbReference type="EMBL" id="MEE8659420.1"/>
    </source>
</evidence>
<dbReference type="Pfam" id="PF00355">
    <property type="entry name" value="Rieske"/>
    <property type="match status" value="1"/>
</dbReference>